<proteinExistence type="predicted"/>
<keyword evidence="3" id="KW-1133">Transmembrane helix</keyword>
<keyword evidence="3" id="KW-0472">Membrane</keyword>
<dbReference type="KEGG" id="lng:BSQ50_08380"/>
<dbReference type="Pfam" id="PF15980">
    <property type="entry name" value="ComGF"/>
    <property type="match status" value="1"/>
</dbReference>
<evidence type="ECO:0008006" key="6">
    <source>
        <dbReference type="Google" id="ProtNLM"/>
    </source>
</evidence>
<organism evidence="4 5">
    <name type="scientific">Liquorilactobacillus nagelii</name>
    <dbReference type="NCBI Taxonomy" id="82688"/>
    <lineage>
        <taxon>Bacteria</taxon>
        <taxon>Bacillati</taxon>
        <taxon>Bacillota</taxon>
        <taxon>Bacilli</taxon>
        <taxon>Lactobacillales</taxon>
        <taxon>Lactobacillaceae</taxon>
        <taxon>Liquorilactobacillus</taxon>
    </lineage>
</organism>
<dbReference type="GeneID" id="78520862"/>
<dbReference type="InterPro" id="IPR016977">
    <property type="entry name" value="ComGF"/>
</dbReference>
<dbReference type="Proteomes" id="UP000324497">
    <property type="component" value="Chromosome"/>
</dbReference>
<protein>
    <recommendedName>
        <fullName evidence="6">Prepilin-type N-terminal cleavage/methylation domain-containing protein</fullName>
    </recommendedName>
</protein>
<dbReference type="EMBL" id="CP018180">
    <property type="protein sequence ID" value="AUJ32550.1"/>
    <property type="molecule type" value="Genomic_DNA"/>
</dbReference>
<keyword evidence="2" id="KW-0178">Competence</keyword>
<evidence type="ECO:0000256" key="2">
    <source>
        <dbReference type="ARBA" id="ARBA00023287"/>
    </source>
</evidence>
<sequence length="147" mass="17234">MKSCRGFTLWECLVALIVVSGFTLIVQLALSTIQRQTFFQRDEDRLNWYRFKSTLTGDNLALQFVSQDKQLVLYSPITMKKYQLIYNSEEQLLKLTGEKNGYLPLLYQVSTCQIKVQDSYLSIKVGIHNCEYQMKYYLLKAGEIYEK</sequence>
<dbReference type="InterPro" id="IPR012902">
    <property type="entry name" value="N_methyl_site"/>
</dbReference>
<keyword evidence="5" id="KW-1185">Reference proteome</keyword>
<dbReference type="GO" id="GO:0009986">
    <property type="term" value="C:cell surface"/>
    <property type="evidence" value="ECO:0007669"/>
    <property type="project" value="UniProtKB-SubCell"/>
</dbReference>
<accession>A0A3S6QX16</accession>
<dbReference type="AlphaFoldDB" id="A0A3S6QX16"/>
<evidence type="ECO:0000256" key="3">
    <source>
        <dbReference type="SAM" id="Phobius"/>
    </source>
</evidence>
<name>A0A3S6QX16_9LACO</name>
<keyword evidence="3" id="KW-0812">Transmembrane</keyword>
<dbReference type="GO" id="GO:0030420">
    <property type="term" value="P:establishment of competence for transformation"/>
    <property type="evidence" value="ECO:0007669"/>
    <property type="project" value="UniProtKB-KW"/>
</dbReference>
<evidence type="ECO:0000313" key="4">
    <source>
        <dbReference type="EMBL" id="AUJ32550.1"/>
    </source>
</evidence>
<dbReference type="RefSeq" id="WP_057884780.1">
    <property type="nucleotide sequence ID" value="NZ_CP018180.1"/>
</dbReference>
<comment type="subcellular location">
    <subcellularLocation>
        <location evidence="1">Cell surface</location>
    </subcellularLocation>
</comment>
<dbReference type="NCBIfam" id="TIGR02532">
    <property type="entry name" value="IV_pilin_GFxxxE"/>
    <property type="match status" value="1"/>
</dbReference>
<evidence type="ECO:0000313" key="5">
    <source>
        <dbReference type="Proteomes" id="UP000324497"/>
    </source>
</evidence>
<evidence type="ECO:0000256" key="1">
    <source>
        <dbReference type="ARBA" id="ARBA00004241"/>
    </source>
</evidence>
<feature type="transmembrane region" description="Helical" evidence="3">
    <location>
        <begin position="7"/>
        <end position="30"/>
    </location>
</feature>
<gene>
    <name evidence="4" type="ORF">BSQ50_08380</name>
</gene>
<reference evidence="4 5" key="1">
    <citation type="submission" date="2016-11" db="EMBL/GenBank/DDBJ databases">
        <title>Interaction between Lactobacillus species and yeast in water kefir.</title>
        <authorList>
            <person name="Behr J."/>
            <person name="Xu D."/>
            <person name="Vogel R.F."/>
        </authorList>
    </citation>
    <scope>NUCLEOTIDE SEQUENCE [LARGE SCALE GENOMIC DNA]</scope>
    <source>
        <strain evidence="4 5">TMW 1.1827</strain>
    </source>
</reference>